<dbReference type="PANTHER" id="PTHR31901:SF9">
    <property type="entry name" value="GH3 DOMAIN-CONTAINING PROTEIN"/>
    <property type="match status" value="1"/>
</dbReference>
<accession>A0A2G1QRS3</accession>
<dbReference type="InterPro" id="IPR004993">
    <property type="entry name" value="GH3"/>
</dbReference>
<dbReference type="PANTHER" id="PTHR31901">
    <property type="entry name" value="GH3 DOMAIN-CONTAINING PROTEIN"/>
    <property type="match status" value="1"/>
</dbReference>
<keyword evidence="3" id="KW-1185">Reference proteome</keyword>
<organism evidence="2 3">
    <name type="scientific">Zhengella mangrovi</name>
    <dbReference type="NCBI Taxonomy" id="1982044"/>
    <lineage>
        <taxon>Bacteria</taxon>
        <taxon>Pseudomonadati</taxon>
        <taxon>Pseudomonadota</taxon>
        <taxon>Alphaproteobacteria</taxon>
        <taxon>Hyphomicrobiales</taxon>
        <taxon>Notoacmeibacteraceae</taxon>
        <taxon>Zhengella</taxon>
    </lineage>
</organism>
<evidence type="ECO:0000313" key="3">
    <source>
        <dbReference type="Proteomes" id="UP000221168"/>
    </source>
</evidence>
<feature type="domain" description="GH3 middle" evidence="1">
    <location>
        <begin position="394"/>
        <end position="436"/>
    </location>
</feature>
<proteinExistence type="predicted"/>
<evidence type="ECO:0000313" key="2">
    <source>
        <dbReference type="EMBL" id="PHP68154.1"/>
    </source>
</evidence>
<dbReference type="AlphaFoldDB" id="A0A2G1QRS3"/>
<comment type="caution">
    <text evidence="2">The sequence shown here is derived from an EMBL/GenBank/DDBJ whole genome shotgun (WGS) entry which is preliminary data.</text>
</comment>
<name>A0A2G1QRS3_9HYPH</name>
<dbReference type="GO" id="GO:0016881">
    <property type="term" value="F:acid-amino acid ligase activity"/>
    <property type="evidence" value="ECO:0007669"/>
    <property type="project" value="TreeGrafter"/>
</dbReference>
<dbReference type="Proteomes" id="UP000221168">
    <property type="component" value="Unassembled WGS sequence"/>
</dbReference>
<reference evidence="2 3" key="1">
    <citation type="submission" date="2017-10" db="EMBL/GenBank/DDBJ databases">
        <title>Sedimentibacterium mangrovi gen. nov., sp. nov., a novel member of family Phyllobacteriacea isolated from mangrove sediment.</title>
        <authorList>
            <person name="Liao H."/>
            <person name="Tian Y."/>
        </authorList>
    </citation>
    <scope>NUCLEOTIDE SEQUENCE [LARGE SCALE GENOMIC DNA]</scope>
    <source>
        <strain evidence="2 3">X9-2-2</strain>
    </source>
</reference>
<sequence length="550" mass="57356">MGAPVGPRTGAAGCALLHRAQSGLCAGRRTGLPVRAGRLQHETADAAPVPERHEAMRGWAILTAAAAAPARRLDAALDAPAEAQQALLAEILARNAGSMFGRRHGFAGIDRIDAYRKAVPVCGYEDLRADIDAMAGGADNRLVSDPVIAFERTGGTASGGKLVPYTEPALAGFRAAVLPWLHDLAARHPAATGGRIYAAISPATRVPERTPGGIPVGLESDAAYLGADLAPAFASLLAVSPETGLIPDVETWRLKTLRQLLETAYLSFVSVWSPTFLLDLIEAIPAHAEPLAAALSPPARRRLEAALSGSTADPVALWPKLAVISCWADGASSAFARRLAALCPQATIQPKGLMATEAAITLPFGDGPGAVPALTSTVLEFRDSAGDLHLAGGLREGDAYDVLLTTAGGLYRYDIGDRVRCVAKAGMRERLAFIGRAGMVSDMVGEKLDEAFVAQVLDTLPVGAVLIARTMPRPHYALRIDGPADARLAASVEAGLLANPQYAHARRLGQLGPLALVSDRGARARETADRIAAGQRLGDIKPALLRPAAT</sequence>
<evidence type="ECO:0000259" key="1">
    <source>
        <dbReference type="Pfam" id="PF23571"/>
    </source>
</evidence>
<dbReference type="OrthoDB" id="9807441at2"/>
<dbReference type="EMBL" id="PDVP01000002">
    <property type="protein sequence ID" value="PHP68154.1"/>
    <property type="molecule type" value="Genomic_DNA"/>
</dbReference>
<protein>
    <recommendedName>
        <fullName evidence="1">GH3 middle domain-containing protein</fullName>
    </recommendedName>
</protein>
<dbReference type="Pfam" id="PF03321">
    <property type="entry name" value="GH3"/>
    <property type="match status" value="1"/>
</dbReference>
<dbReference type="GO" id="GO:0005737">
    <property type="term" value="C:cytoplasm"/>
    <property type="evidence" value="ECO:0007669"/>
    <property type="project" value="TreeGrafter"/>
</dbReference>
<dbReference type="Pfam" id="PF23571">
    <property type="entry name" value="GH3_M"/>
    <property type="match status" value="1"/>
</dbReference>
<dbReference type="InterPro" id="IPR055377">
    <property type="entry name" value="GH3_M"/>
</dbReference>
<gene>
    <name evidence="2" type="ORF">CSC94_05730</name>
</gene>